<organism evidence="2 3">
    <name type="scientific">Favolaschia claudopus</name>
    <dbReference type="NCBI Taxonomy" id="2862362"/>
    <lineage>
        <taxon>Eukaryota</taxon>
        <taxon>Fungi</taxon>
        <taxon>Dikarya</taxon>
        <taxon>Basidiomycota</taxon>
        <taxon>Agaricomycotina</taxon>
        <taxon>Agaricomycetes</taxon>
        <taxon>Agaricomycetidae</taxon>
        <taxon>Agaricales</taxon>
        <taxon>Marasmiineae</taxon>
        <taxon>Mycenaceae</taxon>
        <taxon>Favolaschia</taxon>
    </lineage>
</organism>
<name>A0AAW0AF99_9AGAR</name>
<gene>
    <name evidence="2" type="ORF">R3P38DRAFT_2792069</name>
</gene>
<feature type="compositionally biased region" description="Acidic residues" evidence="1">
    <location>
        <begin position="39"/>
        <end position="51"/>
    </location>
</feature>
<sequence length="642" mass="70139">MTEEQGPNFTTPKRRTARMSTGGKPPRVKSLSPSRFLDLEAEESQGEESGEDLDRSLSDFIVDDEDDDGDAIPWEKSPTPTPRQSSSQTLSGDGKAGEDVDDPVARMTAAAKSFKKGNSGDDKDAAAPSERLTRSKTKSAESQDTGVKRWDPKTHRALVTTAHSRTGTDRNVGASTPSQSVKLGTQQVDTQRKLLTSDNVTVSAEDYAMFAKFKEQLAKEKLAATQAEDSSKSGSSSAAKQLTARGRSKNPMLPAAEITPISDDDDAQVKAKGKRVTKRKRVNSVESVHMPTASPAEAFAALKKKSLESPPSKTQKTSVDGTASNAHEVVLETDESIKRVTALPEQCQVTEVALQDPITTKVYIGLVNLLAGVLIAWSSRQGPGMFMFSRWADITPSVDFRSLWSFFVFASKARFVNLARASPLDFSAICQLYSNDQKRWVLNFNGSTAICISIINVVDCSVTSPRSVFSTAGSRKADKIPILKFITGIHLSQDYDRIVGLLRMVFDQPEMHAQLSEDTLTFGTKSTTPERQRKAVAQNNGGVRSSSTRYQQASYRASTDSLSFDDEVPIYDARHTAIDASRDIDNLDRILPRYTRNGGEIPNNSCAVVAYTVSQWRNVQKDEESVSFNIRWAVVLAEPGGV</sequence>
<feature type="compositionally biased region" description="Basic residues" evidence="1">
    <location>
        <begin position="271"/>
        <end position="282"/>
    </location>
</feature>
<feature type="region of interest" description="Disordered" evidence="1">
    <location>
        <begin position="522"/>
        <end position="550"/>
    </location>
</feature>
<keyword evidence="3" id="KW-1185">Reference proteome</keyword>
<reference evidence="2 3" key="1">
    <citation type="journal article" date="2024" name="J Genomics">
        <title>Draft genome sequencing and assembly of Favolaschia claudopus CIRM-BRFM 2984 isolated from oak limbs.</title>
        <authorList>
            <person name="Navarro D."/>
            <person name="Drula E."/>
            <person name="Chaduli D."/>
            <person name="Cazenave R."/>
            <person name="Ahrendt S."/>
            <person name="Wang J."/>
            <person name="Lipzen A."/>
            <person name="Daum C."/>
            <person name="Barry K."/>
            <person name="Grigoriev I.V."/>
            <person name="Favel A."/>
            <person name="Rosso M.N."/>
            <person name="Martin F."/>
        </authorList>
    </citation>
    <scope>NUCLEOTIDE SEQUENCE [LARGE SCALE GENOMIC DNA]</scope>
    <source>
        <strain evidence="2 3">CIRM-BRFM 2984</strain>
    </source>
</reference>
<feature type="compositionally biased region" description="Polar residues" evidence="1">
    <location>
        <begin position="173"/>
        <end position="187"/>
    </location>
</feature>
<proteinExistence type="predicted"/>
<feature type="compositionally biased region" description="Low complexity" evidence="1">
    <location>
        <begin position="82"/>
        <end position="91"/>
    </location>
</feature>
<dbReference type="EMBL" id="JAWWNJ010000069">
    <property type="protein sequence ID" value="KAK7007944.1"/>
    <property type="molecule type" value="Genomic_DNA"/>
</dbReference>
<feature type="region of interest" description="Disordered" evidence="1">
    <location>
        <begin position="1"/>
        <end position="187"/>
    </location>
</feature>
<evidence type="ECO:0000313" key="3">
    <source>
        <dbReference type="Proteomes" id="UP001362999"/>
    </source>
</evidence>
<evidence type="ECO:0000313" key="2">
    <source>
        <dbReference type="EMBL" id="KAK7007944.1"/>
    </source>
</evidence>
<feature type="compositionally biased region" description="Polar residues" evidence="1">
    <location>
        <begin position="537"/>
        <end position="550"/>
    </location>
</feature>
<feature type="region of interest" description="Disordered" evidence="1">
    <location>
        <begin position="220"/>
        <end position="290"/>
    </location>
</feature>
<protein>
    <submittedName>
        <fullName evidence="2">Uncharacterized protein</fullName>
    </submittedName>
</protein>
<comment type="caution">
    <text evidence="2">The sequence shown here is derived from an EMBL/GenBank/DDBJ whole genome shotgun (WGS) entry which is preliminary data.</text>
</comment>
<feature type="compositionally biased region" description="Acidic residues" evidence="1">
    <location>
        <begin position="61"/>
        <end position="70"/>
    </location>
</feature>
<dbReference type="AlphaFoldDB" id="A0AAW0AF99"/>
<dbReference type="Proteomes" id="UP001362999">
    <property type="component" value="Unassembled WGS sequence"/>
</dbReference>
<evidence type="ECO:0000256" key="1">
    <source>
        <dbReference type="SAM" id="MobiDB-lite"/>
    </source>
</evidence>
<accession>A0AAW0AF99</accession>
<feature type="compositionally biased region" description="Polar residues" evidence="1">
    <location>
        <begin position="1"/>
        <end position="11"/>
    </location>
</feature>
<feature type="compositionally biased region" description="Basic and acidic residues" evidence="1">
    <location>
        <begin position="138"/>
        <end position="154"/>
    </location>
</feature>